<keyword evidence="2" id="KW-0472">Membrane</keyword>
<keyword evidence="2" id="KW-0812">Transmembrane</keyword>
<protein>
    <submittedName>
        <fullName evidence="3">Uncharacterized protein</fullName>
    </submittedName>
</protein>
<sequence length="162" mass="16489">MAHAHDASENNPTKEIIHALIGVVLLLVIIGGIAVFAWLRPAGNHEPATVSATPAGRALDELAQKEANPTDAQKAEAVAEATAPDATADTPASPASEQEAAAQVADSNGDAQTPVQDKAVEDKPVASDVATSDAPHDTTAEDKVADNTATAEAEPKAEETTN</sequence>
<name>A0A378QUC2_9GAMM</name>
<feature type="region of interest" description="Disordered" evidence="1">
    <location>
        <begin position="46"/>
        <end position="162"/>
    </location>
</feature>
<dbReference type="RefSeq" id="WP_115237196.1">
    <property type="nucleotide sequence ID" value="NZ_MXAP01000034.1"/>
</dbReference>
<feature type="compositionally biased region" description="Low complexity" evidence="1">
    <location>
        <begin position="75"/>
        <end position="103"/>
    </location>
</feature>
<dbReference type="Proteomes" id="UP000254618">
    <property type="component" value="Unassembled WGS sequence"/>
</dbReference>
<feature type="compositionally biased region" description="Polar residues" evidence="1">
    <location>
        <begin position="105"/>
        <end position="115"/>
    </location>
</feature>
<accession>A0A378QUC2</accession>
<reference evidence="3 4" key="1">
    <citation type="submission" date="2018-06" db="EMBL/GenBank/DDBJ databases">
        <authorList>
            <consortium name="Pathogen Informatics"/>
            <person name="Doyle S."/>
        </authorList>
    </citation>
    <scope>NUCLEOTIDE SEQUENCE [LARGE SCALE GENOMIC DNA]</scope>
    <source>
        <strain evidence="3 4">NCTC11012</strain>
    </source>
</reference>
<feature type="transmembrane region" description="Helical" evidence="2">
    <location>
        <begin position="16"/>
        <end position="39"/>
    </location>
</feature>
<proteinExistence type="predicted"/>
<organism evidence="3 4">
    <name type="scientific">Moraxella equi</name>
    <dbReference type="NCBI Taxonomy" id="60442"/>
    <lineage>
        <taxon>Bacteria</taxon>
        <taxon>Pseudomonadati</taxon>
        <taxon>Pseudomonadota</taxon>
        <taxon>Gammaproteobacteria</taxon>
        <taxon>Moraxellales</taxon>
        <taxon>Moraxellaceae</taxon>
        <taxon>Moraxella</taxon>
    </lineage>
</organism>
<keyword evidence="2" id="KW-1133">Transmembrane helix</keyword>
<dbReference type="AlphaFoldDB" id="A0A378QUC2"/>
<gene>
    <name evidence="3" type="ORF">NCTC11012_02678</name>
</gene>
<feature type="compositionally biased region" description="Basic and acidic residues" evidence="1">
    <location>
        <begin position="153"/>
        <end position="162"/>
    </location>
</feature>
<evidence type="ECO:0000256" key="2">
    <source>
        <dbReference type="SAM" id="Phobius"/>
    </source>
</evidence>
<evidence type="ECO:0000313" key="3">
    <source>
        <dbReference type="EMBL" id="STZ04398.1"/>
    </source>
</evidence>
<dbReference type="EMBL" id="UGQF01000001">
    <property type="protein sequence ID" value="STZ04398.1"/>
    <property type="molecule type" value="Genomic_DNA"/>
</dbReference>
<feature type="compositionally biased region" description="Basic and acidic residues" evidence="1">
    <location>
        <begin position="134"/>
        <end position="145"/>
    </location>
</feature>
<evidence type="ECO:0000256" key="1">
    <source>
        <dbReference type="SAM" id="MobiDB-lite"/>
    </source>
</evidence>
<evidence type="ECO:0000313" key="4">
    <source>
        <dbReference type="Proteomes" id="UP000254618"/>
    </source>
</evidence>